<dbReference type="Gene3D" id="3.40.50.300">
    <property type="entry name" value="P-loop containing nucleotide triphosphate hydrolases"/>
    <property type="match status" value="1"/>
</dbReference>
<evidence type="ECO:0000259" key="1">
    <source>
        <dbReference type="Pfam" id="PF13401"/>
    </source>
</evidence>
<name>A0A2W5FHL6_9BURK</name>
<evidence type="ECO:0000313" key="3">
    <source>
        <dbReference type="Proteomes" id="UP000249633"/>
    </source>
</evidence>
<feature type="domain" description="ORC1/DEAH AAA+ ATPase" evidence="1">
    <location>
        <begin position="30"/>
        <end position="183"/>
    </location>
</feature>
<dbReference type="Proteomes" id="UP000249633">
    <property type="component" value="Unassembled WGS sequence"/>
</dbReference>
<dbReference type="GO" id="GO:0016887">
    <property type="term" value="F:ATP hydrolysis activity"/>
    <property type="evidence" value="ECO:0007669"/>
    <property type="project" value="InterPro"/>
</dbReference>
<accession>A0A2W5FHL6</accession>
<dbReference type="InterPro" id="IPR027417">
    <property type="entry name" value="P-loop_NTPase"/>
</dbReference>
<protein>
    <submittedName>
        <fullName evidence="2">ATPase</fullName>
    </submittedName>
</protein>
<reference evidence="2 3" key="1">
    <citation type="submission" date="2017-08" db="EMBL/GenBank/DDBJ databases">
        <title>Infants hospitalized years apart are colonized by the same room-sourced microbial strains.</title>
        <authorList>
            <person name="Brooks B."/>
            <person name="Olm M.R."/>
            <person name="Firek B.A."/>
            <person name="Baker R."/>
            <person name="Thomas B.C."/>
            <person name="Morowitz M.J."/>
            <person name="Banfield J.F."/>
        </authorList>
    </citation>
    <scope>NUCLEOTIDE SEQUENCE [LARGE SCALE GENOMIC DNA]</scope>
    <source>
        <strain evidence="2">S2_012_000_R2_81</strain>
    </source>
</reference>
<evidence type="ECO:0000313" key="2">
    <source>
        <dbReference type="EMBL" id="PZP29089.1"/>
    </source>
</evidence>
<sequence>MEIFHRTALAADMAGKILFVSPTSASSSGLFLAAPRRTGKSTFLREDLRPQLEEKGALVVYADLWEDRKADPGDVIVHAVRSELAKHEGVIKRLAKAAGMEKVALGGLSFSLDRVGLGDGVSLSAALAALSDESGRPIVLIIDEAQHAITSDKGNDALFALKAARDELNSSRHHGLRVVATGSNRDKLAMLRNSRDQAFFGAPLVNFPPLGADYIGWFCERADLPGPLDPAQVLDLFRRASFRPELLGAAADALRFAFDLQADAVAGQFAQAVEEQIAASNNELLRVVHSLTPLQSAVLRVLAARGNDYAPFEAGTIAAYQAVLQATGQPADAKADVPGVQQALLALQEKTLVWRAARGVYALEEASLSDLMAADGLLAMVPPLAATAAAAAKATGAG</sequence>
<dbReference type="InterPro" id="IPR049945">
    <property type="entry name" value="AAA_22"/>
</dbReference>
<dbReference type="EMBL" id="QFOD01000019">
    <property type="protein sequence ID" value="PZP29089.1"/>
    <property type="molecule type" value="Genomic_DNA"/>
</dbReference>
<comment type="caution">
    <text evidence="2">The sequence shown here is derived from an EMBL/GenBank/DDBJ whole genome shotgun (WGS) entry which is preliminary data.</text>
</comment>
<dbReference type="AlphaFoldDB" id="A0A2W5FHL6"/>
<proteinExistence type="predicted"/>
<gene>
    <name evidence="2" type="ORF">DI603_17905</name>
</gene>
<organism evidence="2 3">
    <name type="scientific">Roseateles depolymerans</name>
    <dbReference type="NCBI Taxonomy" id="76731"/>
    <lineage>
        <taxon>Bacteria</taxon>
        <taxon>Pseudomonadati</taxon>
        <taxon>Pseudomonadota</taxon>
        <taxon>Betaproteobacteria</taxon>
        <taxon>Burkholderiales</taxon>
        <taxon>Sphaerotilaceae</taxon>
        <taxon>Roseateles</taxon>
    </lineage>
</organism>
<dbReference type="Pfam" id="PF13401">
    <property type="entry name" value="AAA_22"/>
    <property type="match status" value="1"/>
</dbReference>
<dbReference type="SUPFAM" id="SSF52540">
    <property type="entry name" value="P-loop containing nucleoside triphosphate hydrolases"/>
    <property type="match status" value="1"/>
</dbReference>